<evidence type="ECO:0000313" key="2">
    <source>
        <dbReference type="Proteomes" id="UP000218418"/>
    </source>
</evidence>
<name>A0A1Z4LXK9_9CYAN</name>
<protein>
    <submittedName>
        <fullName evidence="1">Uncharacterized protein</fullName>
    </submittedName>
</protein>
<proteinExistence type="predicted"/>
<dbReference type="OrthoDB" id="428709at2"/>
<evidence type="ECO:0000313" key="1">
    <source>
        <dbReference type="EMBL" id="BAY85996.1"/>
    </source>
</evidence>
<accession>A0A1Z4LXK9</accession>
<organism evidence="1 2">
    <name type="scientific">Calothrix parasitica NIES-267</name>
    <dbReference type="NCBI Taxonomy" id="1973488"/>
    <lineage>
        <taxon>Bacteria</taxon>
        <taxon>Bacillati</taxon>
        <taxon>Cyanobacteriota</taxon>
        <taxon>Cyanophyceae</taxon>
        <taxon>Nostocales</taxon>
        <taxon>Calotrichaceae</taxon>
        <taxon>Calothrix</taxon>
    </lineage>
</organism>
<gene>
    <name evidence="1" type="ORF">NIES267_55020</name>
</gene>
<sequence>MGKRGGRTSGTITRGSSWRNGKTTVIRVPVNLVPEIIKFAKYLDNGIYLESFIYQEFLQLKARQYRRSGKRLIRNTPRWSVFNEFENYLKNYSK</sequence>
<keyword evidence="2" id="KW-1185">Reference proteome</keyword>
<dbReference type="AlphaFoldDB" id="A0A1Z4LXK9"/>
<reference evidence="1 2" key="1">
    <citation type="submission" date="2017-06" db="EMBL/GenBank/DDBJ databases">
        <title>Genome sequencing of cyanobaciteial culture collection at National Institute for Environmental Studies (NIES).</title>
        <authorList>
            <person name="Hirose Y."/>
            <person name="Shimura Y."/>
            <person name="Fujisawa T."/>
            <person name="Nakamura Y."/>
            <person name="Kawachi M."/>
        </authorList>
    </citation>
    <scope>NUCLEOTIDE SEQUENCE [LARGE SCALE GENOMIC DNA]</scope>
    <source>
        <strain evidence="1 2">NIES-267</strain>
    </source>
</reference>
<dbReference type="EMBL" id="AP018227">
    <property type="protein sequence ID" value="BAY85996.1"/>
    <property type="molecule type" value="Genomic_DNA"/>
</dbReference>
<dbReference type="Proteomes" id="UP000218418">
    <property type="component" value="Chromosome"/>
</dbReference>